<dbReference type="InterPro" id="IPR005184">
    <property type="entry name" value="DUF306_Meta_HslJ"/>
</dbReference>
<dbReference type="PANTHER" id="PTHR35535:SF2">
    <property type="entry name" value="DUF306 DOMAIN-CONTAINING PROTEIN"/>
    <property type="match status" value="1"/>
</dbReference>
<dbReference type="Pfam" id="PF03724">
    <property type="entry name" value="META"/>
    <property type="match status" value="1"/>
</dbReference>
<evidence type="ECO:0000259" key="2">
    <source>
        <dbReference type="Pfam" id="PF03724"/>
    </source>
</evidence>
<dbReference type="EMBL" id="JBEPEK010000021">
    <property type="protein sequence ID" value="MER7178812.1"/>
    <property type="molecule type" value="Genomic_DNA"/>
</dbReference>
<dbReference type="Gene3D" id="2.40.128.270">
    <property type="match status" value="1"/>
</dbReference>
<dbReference type="InterPro" id="IPR053147">
    <property type="entry name" value="Hsp_HslJ-like"/>
</dbReference>
<sequence length="143" mass="15097">MRRMTLTTAAAALLVPLAVACGSERGVSVASQPPVTGIDWTVDSVTVDGTTHRAPARAHVKIEDGRAAGSFGCNQFSATAQITDDRIRLSHARTTRMACDNARMTFERALARTLTAGPLTMKGEDGKLTLTADGGDRVQLSRA</sequence>
<evidence type="ECO:0000313" key="4">
    <source>
        <dbReference type="Proteomes" id="UP001474181"/>
    </source>
</evidence>
<name>A0ABV1WPL7_9ACTN</name>
<evidence type="ECO:0000313" key="3">
    <source>
        <dbReference type="EMBL" id="MER7178812.1"/>
    </source>
</evidence>
<feature type="signal peptide" evidence="1">
    <location>
        <begin position="1"/>
        <end position="20"/>
    </location>
</feature>
<dbReference type="InterPro" id="IPR038670">
    <property type="entry name" value="HslJ-like_sf"/>
</dbReference>
<comment type="caution">
    <text evidence="3">The sequence shown here is derived from an EMBL/GenBank/DDBJ whole genome shotgun (WGS) entry which is preliminary data.</text>
</comment>
<evidence type="ECO:0000256" key="1">
    <source>
        <dbReference type="SAM" id="SignalP"/>
    </source>
</evidence>
<reference evidence="3 4" key="1">
    <citation type="submission" date="2024-06" db="EMBL/GenBank/DDBJ databases">
        <title>The Natural Products Discovery Center: Release of the First 8490 Sequenced Strains for Exploring Actinobacteria Biosynthetic Diversity.</title>
        <authorList>
            <person name="Kalkreuter E."/>
            <person name="Kautsar S.A."/>
            <person name="Yang D."/>
            <person name="Bader C.D."/>
            <person name="Teijaro C.N."/>
            <person name="Fluegel L."/>
            <person name="Davis C.M."/>
            <person name="Simpson J.R."/>
            <person name="Lauterbach L."/>
            <person name="Steele A.D."/>
            <person name="Gui C."/>
            <person name="Meng S."/>
            <person name="Li G."/>
            <person name="Viehrig K."/>
            <person name="Ye F."/>
            <person name="Su P."/>
            <person name="Kiefer A.F."/>
            <person name="Nichols A."/>
            <person name="Cepeda A.J."/>
            <person name="Yan W."/>
            <person name="Fan B."/>
            <person name="Jiang Y."/>
            <person name="Adhikari A."/>
            <person name="Zheng C.-J."/>
            <person name="Schuster L."/>
            <person name="Cowan T.M."/>
            <person name="Smanski M.J."/>
            <person name="Chevrette M.G."/>
            <person name="De Carvalho L.P.S."/>
            <person name="Shen B."/>
        </authorList>
    </citation>
    <scope>NUCLEOTIDE SEQUENCE [LARGE SCALE GENOMIC DNA]</scope>
    <source>
        <strain evidence="3 4">NPDC000234</strain>
    </source>
</reference>
<dbReference type="RefSeq" id="WP_350777492.1">
    <property type="nucleotide sequence ID" value="NZ_JBEPEK010000021.1"/>
</dbReference>
<keyword evidence="1" id="KW-0732">Signal</keyword>
<dbReference type="PANTHER" id="PTHR35535">
    <property type="entry name" value="HEAT SHOCK PROTEIN HSLJ"/>
    <property type="match status" value="1"/>
</dbReference>
<accession>A0ABV1WPL7</accession>
<proteinExistence type="predicted"/>
<organism evidence="3 4">
    <name type="scientific">Streptomyces hyaluromycini</name>
    <dbReference type="NCBI Taxonomy" id="1377993"/>
    <lineage>
        <taxon>Bacteria</taxon>
        <taxon>Bacillati</taxon>
        <taxon>Actinomycetota</taxon>
        <taxon>Actinomycetes</taxon>
        <taxon>Kitasatosporales</taxon>
        <taxon>Streptomycetaceae</taxon>
        <taxon>Streptomyces</taxon>
    </lineage>
</organism>
<dbReference type="Proteomes" id="UP001474181">
    <property type="component" value="Unassembled WGS sequence"/>
</dbReference>
<feature type="domain" description="DUF306" evidence="2">
    <location>
        <begin position="35"/>
        <end position="138"/>
    </location>
</feature>
<keyword evidence="4" id="KW-1185">Reference proteome</keyword>
<dbReference type="PROSITE" id="PS51257">
    <property type="entry name" value="PROKAR_LIPOPROTEIN"/>
    <property type="match status" value="1"/>
</dbReference>
<gene>
    <name evidence="3" type="ORF">ABT404_04890</name>
</gene>
<feature type="chain" id="PRO_5045689156" evidence="1">
    <location>
        <begin position="21"/>
        <end position="143"/>
    </location>
</feature>
<protein>
    <submittedName>
        <fullName evidence="3">META domain-containing protein</fullName>
    </submittedName>
</protein>